<dbReference type="EMBL" id="CP020330">
    <property type="protein sequence ID" value="AQZ52137.1"/>
    <property type="molecule type" value="Genomic_DNA"/>
</dbReference>
<gene>
    <name evidence="2" type="ORF">Mame_02813</name>
</gene>
<evidence type="ECO:0000259" key="1">
    <source>
        <dbReference type="PROSITE" id="PS51186"/>
    </source>
</evidence>
<proteinExistence type="predicted"/>
<keyword evidence="3" id="KW-1185">Reference proteome</keyword>
<evidence type="ECO:0000313" key="3">
    <source>
        <dbReference type="Proteomes" id="UP000191135"/>
    </source>
</evidence>
<name>A0A1U9Z363_9HYPH</name>
<dbReference type="InterPro" id="IPR016181">
    <property type="entry name" value="Acyl_CoA_acyltransferase"/>
</dbReference>
<dbReference type="Pfam" id="PF00583">
    <property type="entry name" value="Acetyltransf_1"/>
    <property type="match status" value="1"/>
</dbReference>
<keyword evidence="2" id="KW-0808">Transferase</keyword>
<dbReference type="AlphaFoldDB" id="A0A1U9Z363"/>
<dbReference type="GO" id="GO:0016747">
    <property type="term" value="F:acyltransferase activity, transferring groups other than amino-acyl groups"/>
    <property type="evidence" value="ECO:0007669"/>
    <property type="project" value="InterPro"/>
</dbReference>
<dbReference type="KEGG" id="mmed:Mame_02813"/>
<protein>
    <submittedName>
        <fullName evidence="2">Putative acetyltransferase</fullName>
    </submittedName>
</protein>
<sequence>MIIRRERLDDVAAIYRLVAAAFAGMPYSDGSEADIIRRLRRAGALSLALVAEEEGRPVGHIAFSPVGISDGTDGWFGLGPLAVDPVFQRREIGTSLVLGGLELLKDEGARGVVVLGAPQFYQRFGFRHEPALTLEGAPPDHFMALDFDGHVPRGKIAYHRAFYGEV</sequence>
<dbReference type="OrthoDB" id="9797178at2"/>
<dbReference type="CDD" id="cd04301">
    <property type="entry name" value="NAT_SF"/>
    <property type="match status" value="1"/>
</dbReference>
<dbReference type="Gene3D" id="3.40.630.30">
    <property type="match status" value="1"/>
</dbReference>
<dbReference type="eggNOG" id="COG3153">
    <property type="taxonomic scope" value="Bacteria"/>
</dbReference>
<dbReference type="RefSeq" id="WP_018063126.1">
    <property type="nucleotide sequence ID" value="NZ_AQWH01000002.1"/>
</dbReference>
<dbReference type="InterPro" id="IPR000182">
    <property type="entry name" value="GNAT_dom"/>
</dbReference>
<organism evidence="2 3">
    <name type="scientific">Martelella mediterranea DSM 17316</name>
    <dbReference type="NCBI Taxonomy" id="1122214"/>
    <lineage>
        <taxon>Bacteria</taxon>
        <taxon>Pseudomonadati</taxon>
        <taxon>Pseudomonadota</taxon>
        <taxon>Alphaproteobacteria</taxon>
        <taxon>Hyphomicrobiales</taxon>
        <taxon>Aurantimonadaceae</taxon>
        <taxon>Martelella</taxon>
    </lineage>
</organism>
<dbReference type="PROSITE" id="PS51186">
    <property type="entry name" value="GNAT"/>
    <property type="match status" value="1"/>
</dbReference>
<evidence type="ECO:0000313" key="2">
    <source>
        <dbReference type="EMBL" id="AQZ52137.1"/>
    </source>
</evidence>
<feature type="domain" description="N-acetyltransferase" evidence="1">
    <location>
        <begin position="1"/>
        <end position="148"/>
    </location>
</feature>
<accession>A0A1U9Z363</accession>
<dbReference type="SUPFAM" id="SSF55729">
    <property type="entry name" value="Acyl-CoA N-acyltransferases (Nat)"/>
    <property type="match status" value="1"/>
</dbReference>
<dbReference type="Proteomes" id="UP000191135">
    <property type="component" value="Chromosome"/>
</dbReference>
<reference evidence="2 3" key="1">
    <citation type="submission" date="2017-03" db="EMBL/GenBank/DDBJ databases">
        <title>Foreign affairs: Plasmid Transfer between Roseobacters and Rhizobia.</title>
        <authorList>
            <person name="Bartling P."/>
            <person name="Bunk B."/>
            <person name="Overmann J."/>
            <person name="Brinkmann H."/>
            <person name="Petersen J."/>
        </authorList>
    </citation>
    <scope>NUCLEOTIDE SEQUENCE [LARGE SCALE GENOMIC DNA]</scope>
    <source>
        <strain evidence="2 3">MACL11</strain>
    </source>
</reference>
<dbReference type="STRING" id="1122214.Mame_02813"/>